<organism evidence="1 2">
    <name type="scientific">Candidatus Kaiserbacteria bacterium CG17_big_fil_post_rev_8_21_14_2_50_51_7</name>
    <dbReference type="NCBI Taxonomy" id="1974613"/>
    <lineage>
        <taxon>Bacteria</taxon>
        <taxon>Candidatus Kaiseribacteriota</taxon>
    </lineage>
</organism>
<name>A0A2M7FBA7_9BACT</name>
<sequence length="208" mass="22761">MSTYSGDPVDTPVVNPSQTERQQAIELVKRYVYSLSAQIKKVFWVKMTEWYNFSQITNGFYDNTGIVNNPQADGDSSKKLAYYAYKKMVEKLQSADWNTIQTVQESGDVYVYKFSRPSGPVWVAWNDNAQTIHATISGLASNAILVSDAVPYSSSGSQVSNYATAFSTQTLMSSGGQATITLTSATPVFIEYSIDITPPSAPTGVTVI</sequence>
<accession>A0A2M7FBA7</accession>
<dbReference type="AlphaFoldDB" id="A0A2M7FBA7"/>
<reference evidence="2" key="1">
    <citation type="submission" date="2017-09" db="EMBL/GenBank/DDBJ databases">
        <title>Depth-based differentiation of microbial function through sediment-hosted aquifers and enrichment of novel symbionts in the deep terrestrial subsurface.</title>
        <authorList>
            <person name="Probst A.J."/>
            <person name="Ladd B."/>
            <person name="Jarett J.K."/>
            <person name="Geller-Mcgrath D.E."/>
            <person name="Sieber C.M.K."/>
            <person name="Emerson J.B."/>
            <person name="Anantharaman K."/>
            <person name="Thomas B.C."/>
            <person name="Malmstrom R."/>
            <person name="Stieglmeier M."/>
            <person name="Klingl A."/>
            <person name="Woyke T."/>
            <person name="Ryan C.M."/>
            <person name="Banfield J.F."/>
        </authorList>
    </citation>
    <scope>NUCLEOTIDE SEQUENCE [LARGE SCALE GENOMIC DNA]</scope>
</reference>
<protein>
    <submittedName>
        <fullName evidence="1">Uncharacterized protein</fullName>
    </submittedName>
</protein>
<dbReference type="Gene3D" id="3.20.20.80">
    <property type="entry name" value="Glycosidases"/>
    <property type="match status" value="1"/>
</dbReference>
<comment type="caution">
    <text evidence="1">The sequence shown here is derived from an EMBL/GenBank/DDBJ whole genome shotgun (WGS) entry which is preliminary data.</text>
</comment>
<dbReference type="Proteomes" id="UP000228497">
    <property type="component" value="Unassembled WGS sequence"/>
</dbReference>
<evidence type="ECO:0000313" key="2">
    <source>
        <dbReference type="Proteomes" id="UP000228497"/>
    </source>
</evidence>
<proteinExistence type="predicted"/>
<evidence type="ECO:0000313" key="1">
    <source>
        <dbReference type="EMBL" id="PIV86759.1"/>
    </source>
</evidence>
<dbReference type="EMBL" id="PFFD01000166">
    <property type="protein sequence ID" value="PIV86759.1"/>
    <property type="molecule type" value="Genomic_DNA"/>
</dbReference>
<gene>
    <name evidence="1" type="ORF">COW49_03610</name>
</gene>